<dbReference type="OMA" id="KERPLMC"/>
<dbReference type="Gene3D" id="3.60.10.10">
    <property type="entry name" value="Endonuclease/exonuclease/phosphatase"/>
    <property type="match status" value="1"/>
</dbReference>
<evidence type="ECO:0000313" key="2">
    <source>
        <dbReference type="Proteomes" id="UP000222542"/>
    </source>
</evidence>
<name>A0A2G2VCR0_CAPAN</name>
<protein>
    <recommendedName>
        <fullName evidence="3">Endonuclease/exonuclease/phosphatase domain-containing protein</fullName>
    </recommendedName>
</protein>
<proteinExistence type="predicted"/>
<evidence type="ECO:0000313" key="1">
    <source>
        <dbReference type="EMBL" id="PHT30775.1"/>
    </source>
</evidence>
<accession>A0A2G2VCR0</accession>
<sequence>MGRNTALFKEVWHNRWMGEFHLDAVGRSGRKVVIWDKRQWKWELIGIVGQMLTHKLVGIGQNITWFLSVVYADCSRVIRKELWEELATIRNSCDGPWVVSGDFNTTRYPNERTASHSHSISPMTEFTDWINKIELFDPPLLGGAYIGKRGRIIQQLPELTDSSIPIFGRNCLNKSDRGCFLEWDQIIVQ</sequence>
<keyword evidence="2" id="KW-1185">Reference proteome</keyword>
<dbReference type="InterPro" id="IPR036691">
    <property type="entry name" value="Endo/exonu/phosph_ase_sf"/>
</dbReference>
<reference evidence="1 2" key="1">
    <citation type="journal article" date="2014" name="Nat. Genet.">
        <title>Genome sequence of the hot pepper provides insights into the evolution of pungency in Capsicum species.</title>
        <authorList>
            <person name="Kim S."/>
            <person name="Park M."/>
            <person name="Yeom S.I."/>
            <person name="Kim Y.M."/>
            <person name="Lee J.M."/>
            <person name="Lee H.A."/>
            <person name="Seo E."/>
            <person name="Choi J."/>
            <person name="Cheong K."/>
            <person name="Kim K.T."/>
            <person name="Jung K."/>
            <person name="Lee G.W."/>
            <person name="Oh S.K."/>
            <person name="Bae C."/>
            <person name="Kim S.B."/>
            <person name="Lee H.Y."/>
            <person name="Kim S.Y."/>
            <person name="Kim M.S."/>
            <person name="Kang B.C."/>
            <person name="Jo Y.D."/>
            <person name="Yang H.B."/>
            <person name="Jeong H.J."/>
            <person name="Kang W.H."/>
            <person name="Kwon J.K."/>
            <person name="Shin C."/>
            <person name="Lim J.Y."/>
            <person name="Park J.H."/>
            <person name="Huh J.H."/>
            <person name="Kim J.S."/>
            <person name="Kim B.D."/>
            <person name="Cohen O."/>
            <person name="Paran I."/>
            <person name="Suh M.C."/>
            <person name="Lee S.B."/>
            <person name="Kim Y.K."/>
            <person name="Shin Y."/>
            <person name="Noh S.J."/>
            <person name="Park J."/>
            <person name="Seo Y.S."/>
            <person name="Kwon S.Y."/>
            <person name="Kim H.A."/>
            <person name="Park J.M."/>
            <person name="Kim H.J."/>
            <person name="Choi S.B."/>
            <person name="Bosland P.W."/>
            <person name="Reeves G."/>
            <person name="Jo S.H."/>
            <person name="Lee B.W."/>
            <person name="Cho H.T."/>
            <person name="Choi H.S."/>
            <person name="Lee M.S."/>
            <person name="Yu Y."/>
            <person name="Do Choi Y."/>
            <person name="Park B.S."/>
            <person name="van Deynze A."/>
            <person name="Ashrafi H."/>
            <person name="Hill T."/>
            <person name="Kim W.T."/>
            <person name="Pai H.S."/>
            <person name="Ahn H.K."/>
            <person name="Yeam I."/>
            <person name="Giovannoni J.J."/>
            <person name="Rose J.K."/>
            <person name="Sorensen I."/>
            <person name="Lee S.J."/>
            <person name="Kim R.W."/>
            <person name="Choi I.Y."/>
            <person name="Choi B.S."/>
            <person name="Lim J.S."/>
            <person name="Lee Y.H."/>
            <person name="Choi D."/>
        </authorList>
    </citation>
    <scope>NUCLEOTIDE SEQUENCE [LARGE SCALE GENOMIC DNA]</scope>
    <source>
        <strain evidence="2">cv. CM334</strain>
    </source>
</reference>
<comment type="caution">
    <text evidence="1">The sequence shown here is derived from an EMBL/GenBank/DDBJ whole genome shotgun (WGS) entry which is preliminary data.</text>
</comment>
<gene>
    <name evidence="1" type="ORF">T459_35718</name>
</gene>
<dbReference type="PANTHER" id="PTHR35218">
    <property type="entry name" value="RNASE H DOMAIN-CONTAINING PROTEIN"/>
    <property type="match status" value="1"/>
</dbReference>
<dbReference type="EMBL" id="AYRZ02010949">
    <property type="protein sequence ID" value="PHT30775.1"/>
    <property type="molecule type" value="Genomic_DNA"/>
</dbReference>
<dbReference type="PANTHER" id="PTHR35218:SF7">
    <property type="entry name" value="ENDONUCLEASE_EXONUCLEASE_PHOSPHATASE"/>
    <property type="match status" value="1"/>
</dbReference>
<dbReference type="Gramene" id="PHT30775">
    <property type="protein sequence ID" value="PHT30775"/>
    <property type="gene ID" value="T459_35718"/>
</dbReference>
<dbReference type="AlphaFoldDB" id="A0A2G2VCR0"/>
<organism evidence="1 2">
    <name type="scientific">Capsicum annuum</name>
    <name type="common">Capsicum pepper</name>
    <dbReference type="NCBI Taxonomy" id="4072"/>
    <lineage>
        <taxon>Eukaryota</taxon>
        <taxon>Viridiplantae</taxon>
        <taxon>Streptophyta</taxon>
        <taxon>Embryophyta</taxon>
        <taxon>Tracheophyta</taxon>
        <taxon>Spermatophyta</taxon>
        <taxon>Magnoliopsida</taxon>
        <taxon>eudicotyledons</taxon>
        <taxon>Gunneridae</taxon>
        <taxon>Pentapetalae</taxon>
        <taxon>asterids</taxon>
        <taxon>lamiids</taxon>
        <taxon>Solanales</taxon>
        <taxon>Solanaceae</taxon>
        <taxon>Solanoideae</taxon>
        <taxon>Capsiceae</taxon>
        <taxon>Capsicum</taxon>
    </lineage>
</organism>
<dbReference type="SUPFAM" id="SSF56219">
    <property type="entry name" value="DNase I-like"/>
    <property type="match status" value="1"/>
</dbReference>
<dbReference type="Proteomes" id="UP000222542">
    <property type="component" value="Unassembled WGS sequence"/>
</dbReference>
<reference evidence="1 2" key="2">
    <citation type="journal article" date="2017" name="Genome Biol.">
        <title>New reference genome sequences of hot pepper reveal the massive evolution of plant disease-resistance genes by retroduplication.</title>
        <authorList>
            <person name="Kim S."/>
            <person name="Park J."/>
            <person name="Yeom S.I."/>
            <person name="Kim Y.M."/>
            <person name="Seo E."/>
            <person name="Kim K.T."/>
            <person name="Kim M.S."/>
            <person name="Lee J.M."/>
            <person name="Cheong K."/>
            <person name="Shin H.S."/>
            <person name="Kim S.B."/>
            <person name="Han K."/>
            <person name="Lee J."/>
            <person name="Park M."/>
            <person name="Lee H.A."/>
            <person name="Lee H.Y."/>
            <person name="Lee Y."/>
            <person name="Oh S."/>
            <person name="Lee J.H."/>
            <person name="Choi E."/>
            <person name="Choi E."/>
            <person name="Lee S.E."/>
            <person name="Jeon J."/>
            <person name="Kim H."/>
            <person name="Choi G."/>
            <person name="Song H."/>
            <person name="Lee J."/>
            <person name="Lee S.C."/>
            <person name="Kwon J.K."/>
            <person name="Lee H.Y."/>
            <person name="Koo N."/>
            <person name="Hong Y."/>
            <person name="Kim R.W."/>
            <person name="Kang W.H."/>
            <person name="Huh J.H."/>
            <person name="Kang B.C."/>
            <person name="Yang T.J."/>
            <person name="Lee Y.H."/>
            <person name="Bennetzen J.L."/>
            <person name="Choi D."/>
        </authorList>
    </citation>
    <scope>NUCLEOTIDE SEQUENCE [LARGE SCALE GENOMIC DNA]</scope>
    <source>
        <strain evidence="2">cv. CM334</strain>
    </source>
</reference>
<evidence type="ECO:0008006" key="3">
    <source>
        <dbReference type="Google" id="ProtNLM"/>
    </source>
</evidence>